<name>A0ABN4C766_9SPIR</name>
<reference evidence="2" key="1">
    <citation type="submission" date="2013-02" db="EMBL/GenBank/DDBJ databases">
        <title>Comparative genomics of Borrelia species.</title>
        <authorList>
            <person name="Schwan T.G."/>
            <person name="Raffel S.J."/>
            <person name="Porcella S.F."/>
        </authorList>
    </citation>
    <scope>NUCLEOTIDE SEQUENCE [LARGE SCALE GENOMIC DNA]</scope>
    <source>
        <strain evidence="2">YOR</strain>
    </source>
</reference>
<dbReference type="Proteomes" id="UP000019269">
    <property type="component" value="Chromosome"/>
</dbReference>
<accession>A0ABN4C766</accession>
<keyword evidence="1" id="KW-0812">Transmembrane</keyword>
<keyword evidence="3" id="KW-1185">Reference proteome</keyword>
<keyword evidence="1" id="KW-0472">Membrane</keyword>
<keyword evidence="2" id="KW-0969">Cilium</keyword>
<sequence length="42" mass="5156">MGLAYANIFDVFAEEDNLVISQIFTYLFYFYFYQIIFYCVFL</sequence>
<keyword evidence="1" id="KW-1133">Transmembrane helix</keyword>
<proteinExistence type="predicted"/>
<feature type="transmembrane region" description="Helical" evidence="1">
    <location>
        <begin position="20"/>
        <end position="41"/>
    </location>
</feature>
<protein>
    <submittedName>
        <fullName evidence="2">Flagellar biosynthetic protein fliR</fullName>
    </submittedName>
</protein>
<evidence type="ECO:0000256" key="1">
    <source>
        <dbReference type="SAM" id="Phobius"/>
    </source>
</evidence>
<evidence type="ECO:0000313" key="3">
    <source>
        <dbReference type="Proteomes" id="UP000019269"/>
    </source>
</evidence>
<dbReference type="EMBL" id="CP004146">
    <property type="protein sequence ID" value="AHH03246.1"/>
    <property type="molecule type" value="Genomic_DNA"/>
</dbReference>
<gene>
    <name evidence="2" type="ORF">BHY_0295</name>
</gene>
<keyword evidence="2" id="KW-0966">Cell projection</keyword>
<organism evidence="2 3">
    <name type="scientific">Borrelia nietonii YOR</name>
    <dbReference type="NCBI Taxonomy" id="1293576"/>
    <lineage>
        <taxon>Bacteria</taxon>
        <taxon>Pseudomonadati</taxon>
        <taxon>Spirochaetota</taxon>
        <taxon>Spirochaetia</taxon>
        <taxon>Spirochaetales</taxon>
        <taxon>Borreliaceae</taxon>
        <taxon>Borrelia</taxon>
        <taxon>Borrelia nietonii</taxon>
    </lineage>
</organism>
<evidence type="ECO:0000313" key="2">
    <source>
        <dbReference type="EMBL" id="AHH03246.1"/>
    </source>
</evidence>
<keyword evidence="2" id="KW-0282">Flagellum</keyword>